<dbReference type="GO" id="GO:0009229">
    <property type="term" value="P:thiamine diphosphate biosynthetic process"/>
    <property type="evidence" value="ECO:0007669"/>
    <property type="project" value="UniProtKB-UniPathway"/>
</dbReference>
<reference evidence="8 9" key="1">
    <citation type="journal article" date="2014" name="ISME J.">
        <title>Candidatus Competibacter-lineage genomes retrieved from metagenomes reveal functional metabolic diversity.</title>
        <authorList>
            <person name="McIlroy S.J."/>
            <person name="Albertsen M."/>
            <person name="Andresen E.K."/>
            <person name="Saunders A.M."/>
            <person name="Kristiansen R."/>
            <person name="Stokholm-Bjerregaard M."/>
            <person name="Nielsen K.L."/>
            <person name="Nielsen P.H."/>
        </authorList>
    </citation>
    <scope>NUCLEOTIDE SEQUENCE [LARGE SCALE GENOMIC DNA]</scope>
    <source>
        <strain evidence="8 9">Run_B_J11</strain>
    </source>
</reference>
<keyword evidence="4" id="KW-0547">Nucleotide-binding</keyword>
<dbReference type="RefSeq" id="WP_034431528.1">
    <property type="nucleotide sequence ID" value="NZ_CBTK010000071.1"/>
</dbReference>
<dbReference type="Pfam" id="PF08543">
    <property type="entry name" value="Phos_pyr_kin"/>
    <property type="match status" value="1"/>
</dbReference>
<dbReference type="CDD" id="cd01169">
    <property type="entry name" value="HMPP_kinase"/>
    <property type="match status" value="1"/>
</dbReference>
<proteinExistence type="predicted"/>
<evidence type="ECO:0000313" key="8">
    <source>
        <dbReference type="EMBL" id="CDH44359.1"/>
    </source>
</evidence>
<dbReference type="InterPro" id="IPR013749">
    <property type="entry name" value="PM/HMP-P_kinase-1"/>
</dbReference>
<evidence type="ECO:0000259" key="7">
    <source>
        <dbReference type="Pfam" id="PF08543"/>
    </source>
</evidence>
<keyword evidence="3" id="KW-0808">Transferase</keyword>
<name>A0A7U7G9R0_9GAMM</name>
<dbReference type="GO" id="GO:0005829">
    <property type="term" value="C:cytosol"/>
    <property type="evidence" value="ECO:0007669"/>
    <property type="project" value="TreeGrafter"/>
</dbReference>
<keyword evidence="6" id="KW-0067">ATP-binding</keyword>
<dbReference type="GO" id="GO:0009228">
    <property type="term" value="P:thiamine biosynthetic process"/>
    <property type="evidence" value="ECO:0007669"/>
    <property type="project" value="InterPro"/>
</dbReference>
<dbReference type="FunFam" id="3.40.1190.20:FF:000003">
    <property type="entry name" value="Phosphomethylpyrimidine kinase ThiD"/>
    <property type="match status" value="1"/>
</dbReference>
<evidence type="ECO:0000256" key="2">
    <source>
        <dbReference type="ARBA" id="ARBA00012135"/>
    </source>
</evidence>
<evidence type="ECO:0000256" key="1">
    <source>
        <dbReference type="ARBA" id="ARBA00004948"/>
    </source>
</evidence>
<dbReference type="GO" id="GO:0008972">
    <property type="term" value="F:phosphomethylpyrimidine kinase activity"/>
    <property type="evidence" value="ECO:0007669"/>
    <property type="project" value="InterPro"/>
</dbReference>
<dbReference type="PANTHER" id="PTHR20858">
    <property type="entry name" value="PHOSPHOMETHYLPYRIMIDINE KINASE"/>
    <property type="match status" value="1"/>
</dbReference>
<evidence type="ECO:0000256" key="3">
    <source>
        <dbReference type="ARBA" id="ARBA00022679"/>
    </source>
</evidence>
<dbReference type="OrthoDB" id="9810880at2"/>
<keyword evidence="9" id="KW-1185">Reference proteome</keyword>
<gene>
    <name evidence="8" type="ORF">BN874_1620018</name>
</gene>
<comment type="caution">
    <text evidence="8">The sequence shown here is derived from an EMBL/GenBank/DDBJ whole genome shotgun (WGS) entry which is preliminary data.</text>
</comment>
<protein>
    <recommendedName>
        <fullName evidence="2">hydroxymethylpyrimidine kinase</fullName>
        <ecNumber evidence="2">2.7.1.49</ecNumber>
    </recommendedName>
</protein>
<sequence length="266" mass="27304">MNGRVLIIAGSDSSGGAGIQADLKTVTALGGYAATAITALTAQNTQGVLSIVGVDPMFITQQMRVVLDDIGADCIKTGMLHNAAVIAAVVEALDTLATGIPVVVDPVMYAKSGDSLLNPAACDTLIQRLLPRAAVITPNIREAEALSGLSIRNPDDLAAAAHQLLTLGPAAVLVKGGHLPGDSVSDWLVWREGAEAFTAPRFASRNTHGTGCTLASAIATGLAQGLPLNAAVRRALTYVREAIRTAPNLGQGCGPLNHGHTVQPWN</sequence>
<dbReference type="EMBL" id="CBTK010000071">
    <property type="protein sequence ID" value="CDH44359.1"/>
    <property type="molecule type" value="Genomic_DNA"/>
</dbReference>
<evidence type="ECO:0000256" key="6">
    <source>
        <dbReference type="ARBA" id="ARBA00022840"/>
    </source>
</evidence>
<dbReference type="EC" id="2.7.1.49" evidence="2"/>
<accession>A0A7U7G9R0</accession>
<evidence type="ECO:0000256" key="4">
    <source>
        <dbReference type="ARBA" id="ARBA00022741"/>
    </source>
</evidence>
<dbReference type="PANTHER" id="PTHR20858:SF17">
    <property type="entry name" value="HYDROXYMETHYLPYRIMIDINE_PHOSPHOMETHYLPYRIMIDINE KINASE THI20-RELATED"/>
    <property type="match status" value="1"/>
</dbReference>
<dbReference type="Gene3D" id="3.40.1190.20">
    <property type="match status" value="1"/>
</dbReference>
<dbReference type="AlphaFoldDB" id="A0A7U7G9R0"/>
<evidence type="ECO:0000313" key="9">
    <source>
        <dbReference type="Proteomes" id="UP000019184"/>
    </source>
</evidence>
<feature type="domain" description="Pyridoxamine kinase/Phosphomethylpyrimidine kinase" evidence="7">
    <location>
        <begin position="12"/>
        <end position="257"/>
    </location>
</feature>
<comment type="pathway">
    <text evidence="1">Cofactor biosynthesis; thiamine diphosphate biosynthesis.</text>
</comment>
<dbReference type="InterPro" id="IPR004399">
    <property type="entry name" value="HMP/HMP-P_kinase_dom"/>
</dbReference>
<evidence type="ECO:0000256" key="5">
    <source>
        <dbReference type="ARBA" id="ARBA00022777"/>
    </source>
</evidence>
<dbReference type="InterPro" id="IPR029056">
    <property type="entry name" value="Ribokinase-like"/>
</dbReference>
<dbReference type="Proteomes" id="UP000019184">
    <property type="component" value="Unassembled WGS sequence"/>
</dbReference>
<keyword evidence="5 8" id="KW-0418">Kinase</keyword>
<dbReference type="NCBIfam" id="TIGR00097">
    <property type="entry name" value="HMP-P_kinase"/>
    <property type="match status" value="1"/>
</dbReference>
<dbReference type="SUPFAM" id="SSF53613">
    <property type="entry name" value="Ribokinase-like"/>
    <property type="match status" value="1"/>
</dbReference>
<dbReference type="GO" id="GO:0008902">
    <property type="term" value="F:hydroxymethylpyrimidine kinase activity"/>
    <property type="evidence" value="ECO:0007669"/>
    <property type="project" value="UniProtKB-EC"/>
</dbReference>
<dbReference type="GO" id="GO:0005524">
    <property type="term" value="F:ATP binding"/>
    <property type="evidence" value="ECO:0007669"/>
    <property type="project" value="UniProtKB-KW"/>
</dbReference>
<dbReference type="UniPathway" id="UPA00060">
    <property type="reaction ID" value="UER00138"/>
</dbReference>
<organism evidence="8 9">
    <name type="scientific">Candidatus Contendobacter odensis Run_B_J11</name>
    <dbReference type="NCBI Taxonomy" id="1400861"/>
    <lineage>
        <taxon>Bacteria</taxon>
        <taxon>Pseudomonadati</taxon>
        <taxon>Pseudomonadota</taxon>
        <taxon>Gammaproteobacteria</taxon>
        <taxon>Candidatus Competibacteraceae</taxon>
        <taxon>Candidatus Contendibacter</taxon>
    </lineage>
</organism>